<comment type="subcellular location">
    <subcellularLocation>
        <location evidence="1">Cytoplasm</location>
    </subcellularLocation>
</comment>
<protein>
    <submittedName>
        <fullName evidence="10">Response regulator transcription factor</fullName>
    </submittedName>
</protein>
<dbReference type="GO" id="GO:0006355">
    <property type="term" value="P:regulation of DNA-templated transcription"/>
    <property type="evidence" value="ECO:0007669"/>
    <property type="project" value="InterPro"/>
</dbReference>
<dbReference type="InterPro" id="IPR011006">
    <property type="entry name" value="CheY-like_superfamily"/>
</dbReference>
<dbReference type="Pfam" id="PF00072">
    <property type="entry name" value="Response_reg"/>
    <property type="match status" value="1"/>
</dbReference>
<evidence type="ECO:0000313" key="11">
    <source>
        <dbReference type="Proteomes" id="UP000595349"/>
    </source>
</evidence>
<dbReference type="Gene3D" id="1.10.10.10">
    <property type="entry name" value="Winged helix-like DNA-binding domain superfamily/Winged helix DNA-binding domain"/>
    <property type="match status" value="1"/>
</dbReference>
<proteinExistence type="predicted"/>
<evidence type="ECO:0000259" key="8">
    <source>
        <dbReference type="PROSITE" id="PS50043"/>
    </source>
</evidence>
<dbReference type="SUPFAM" id="SSF52172">
    <property type="entry name" value="CheY-like"/>
    <property type="match status" value="1"/>
</dbReference>
<evidence type="ECO:0000259" key="9">
    <source>
        <dbReference type="PROSITE" id="PS50110"/>
    </source>
</evidence>
<evidence type="ECO:0000256" key="1">
    <source>
        <dbReference type="ARBA" id="ARBA00004496"/>
    </source>
</evidence>
<feature type="domain" description="Response regulatory" evidence="9">
    <location>
        <begin position="5"/>
        <end position="118"/>
    </location>
</feature>
<dbReference type="InterPro" id="IPR039420">
    <property type="entry name" value="WalR-like"/>
</dbReference>
<dbReference type="AlphaFoldDB" id="A0A7T6ZEJ6"/>
<dbReference type="SMART" id="SM00448">
    <property type="entry name" value="REC"/>
    <property type="match status" value="1"/>
</dbReference>
<dbReference type="PROSITE" id="PS50110">
    <property type="entry name" value="RESPONSE_REGULATORY"/>
    <property type="match status" value="1"/>
</dbReference>
<keyword evidence="4" id="KW-0805">Transcription regulation</keyword>
<dbReference type="InterPro" id="IPR001789">
    <property type="entry name" value="Sig_transdc_resp-reg_receiver"/>
</dbReference>
<keyword evidence="11" id="KW-1185">Reference proteome</keyword>
<keyword evidence="6" id="KW-0804">Transcription</keyword>
<dbReference type="PROSITE" id="PS50043">
    <property type="entry name" value="HTH_LUXR_2"/>
    <property type="match status" value="1"/>
</dbReference>
<name>A0A7T6ZEJ6_9BACI</name>
<dbReference type="KEGG" id="scib:HUG20_18110"/>
<dbReference type="GO" id="GO:0000976">
    <property type="term" value="F:transcription cis-regulatory region binding"/>
    <property type="evidence" value="ECO:0007669"/>
    <property type="project" value="TreeGrafter"/>
</dbReference>
<evidence type="ECO:0000256" key="6">
    <source>
        <dbReference type="ARBA" id="ARBA00023163"/>
    </source>
</evidence>
<evidence type="ECO:0000256" key="2">
    <source>
        <dbReference type="ARBA" id="ARBA00022553"/>
    </source>
</evidence>
<feature type="modified residue" description="4-aspartylphosphate" evidence="7">
    <location>
        <position position="54"/>
    </location>
</feature>
<dbReference type="GO" id="GO:0032993">
    <property type="term" value="C:protein-DNA complex"/>
    <property type="evidence" value="ECO:0007669"/>
    <property type="project" value="TreeGrafter"/>
</dbReference>
<dbReference type="Gene3D" id="6.10.250.690">
    <property type="match status" value="1"/>
</dbReference>
<dbReference type="PANTHER" id="PTHR48111">
    <property type="entry name" value="REGULATOR OF RPOS"/>
    <property type="match status" value="1"/>
</dbReference>
<dbReference type="Gene3D" id="3.40.50.2300">
    <property type="match status" value="1"/>
</dbReference>
<organism evidence="10 11">
    <name type="scientific">Salicibibacter cibi</name>
    <dbReference type="NCBI Taxonomy" id="2743001"/>
    <lineage>
        <taxon>Bacteria</taxon>
        <taxon>Bacillati</taxon>
        <taxon>Bacillota</taxon>
        <taxon>Bacilli</taxon>
        <taxon>Bacillales</taxon>
        <taxon>Bacillaceae</taxon>
        <taxon>Salicibibacter</taxon>
    </lineage>
</organism>
<sequence>MNKGKILVVEDDLEIRELVKGYLEKEDYKIYVAENGKKALDLFRKNNVDLSLLDIMLPDMDGLQVCREMRIQSKVPIIFLSSRREMNDVVTGLNVGADDYITKPFDPEILVARVNANIRRQFYTAGGYSSEQSRHLFDVLTKREVETLMLINRGLTNKDIAHRLYLSEGTVKGYNNTIFHKLGVKNRTQAVNLARELGLL</sequence>
<dbReference type="PANTHER" id="PTHR48111:SF40">
    <property type="entry name" value="PHOSPHATE REGULON TRANSCRIPTIONAL REGULATORY PROTEIN PHOB"/>
    <property type="match status" value="1"/>
</dbReference>
<dbReference type="InterPro" id="IPR000792">
    <property type="entry name" value="Tscrpt_reg_LuxR_C"/>
</dbReference>
<dbReference type="Proteomes" id="UP000595349">
    <property type="component" value="Chromosome"/>
</dbReference>
<dbReference type="RefSeq" id="WP_200086179.1">
    <property type="nucleotide sequence ID" value="NZ_CP054706.1"/>
</dbReference>
<evidence type="ECO:0000256" key="7">
    <source>
        <dbReference type="PROSITE-ProRule" id="PRU00169"/>
    </source>
</evidence>
<evidence type="ECO:0000256" key="5">
    <source>
        <dbReference type="ARBA" id="ARBA00023125"/>
    </source>
</evidence>
<dbReference type="CDD" id="cd06170">
    <property type="entry name" value="LuxR_C_like"/>
    <property type="match status" value="1"/>
</dbReference>
<dbReference type="EMBL" id="CP054706">
    <property type="protein sequence ID" value="QQK81641.1"/>
    <property type="molecule type" value="Genomic_DNA"/>
</dbReference>
<dbReference type="SMART" id="SM00421">
    <property type="entry name" value="HTH_LUXR"/>
    <property type="match status" value="1"/>
</dbReference>
<dbReference type="CDD" id="cd17574">
    <property type="entry name" value="REC_OmpR"/>
    <property type="match status" value="1"/>
</dbReference>
<dbReference type="GO" id="GO:0000156">
    <property type="term" value="F:phosphorelay response regulator activity"/>
    <property type="evidence" value="ECO:0007669"/>
    <property type="project" value="TreeGrafter"/>
</dbReference>
<evidence type="ECO:0000313" key="10">
    <source>
        <dbReference type="EMBL" id="QQK81641.1"/>
    </source>
</evidence>
<accession>A0A7T6ZEJ6</accession>
<keyword evidence="3" id="KW-0902">Two-component regulatory system</keyword>
<gene>
    <name evidence="10" type="ORF">HUG20_18110</name>
</gene>
<keyword evidence="5" id="KW-0238">DNA-binding</keyword>
<keyword evidence="2 7" id="KW-0597">Phosphoprotein</keyword>
<reference evidence="10 11" key="1">
    <citation type="submission" date="2020-06" db="EMBL/GenBank/DDBJ databases">
        <title>Genomic analysis of Salicibibacter sp. NKC21-4.</title>
        <authorList>
            <person name="Oh Y.J."/>
        </authorList>
    </citation>
    <scope>NUCLEOTIDE SEQUENCE [LARGE SCALE GENOMIC DNA]</scope>
    <source>
        <strain evidence="10 11">NKC21-4</strain>
    </source>
</reference>
<dbReference type="Pfam" id="PF00196">
    <property type="entry name" value="GerE"/>
    <property type="match status" value="1"/>
</dbReference>
<dbReference type="PRINTS" id="PR00038">
    <property type="entry name" value="HTHLUXR"/>
</dbReference>
<feature type="domain" description="HTH luxR-type" evidence="8">
    <location>
        <begin position="133"/>
        <end position="198"/>
    </location>
</feature>
<dbReference type="FunFam" id="3.40.50.2300:FF:000001">
    <property type="entry name" value="DNA-binding response regulator PhoB"/>
    <property type="match status" value="1"/>
</dbReference>
<dbReference type="InterPro" id="IPR016032">
    <property type="entry name" value="Sig_transdc_resp-reg_C-effctor"/>
</dbReference>
<dbReference type="SUPFAM" id="SSF46894">
    <property type="entry name" value="C-terminal effector domain of the bipartite response regulators"/>
    <property type="match status" value="1"/>
</dbReference>
<evidence type="ECO:0000256" key="3">
    <source>
        <dbReference type="ARBA" id="ARBA00023012"/>
    </source>
</evidence>
<evidence type="ECO:0000256" key="4">
    <source>
        <dbReference type="ARBA" id="ARBA00023015"/>
    </source>
</evidence>
<dbReference type="InterPro" id="IPR036388">
    <property type="entry name" value="WH-like_DNA-bd_sf"/>
</dbReference>
<dbReference type="GO" id="GO:0005829">
    <property type="term" value="C:cytosol"/>
    <property type="evidence" value="ECO:0007669"/>
    <property type="project" value="TreeGrafter"/>
</dbReference>